<dbReference type="PRINTS" id="PR00506">
    <property type="entry name" value="D21N6MTFRASE"/>
</dbReference>
<feature type="domain" description="Restriction endonuclease type IV Mrr" evidence="6">
    <location>
        <begin position="318"/>
        <end position="400"/>
    </location>
</feature>
<evidence type="ECO:0008006" key="9">
    <source>
        <dbReference type="Google" id="ProtNLM"/>
    </source>
</evidence>
<dbReference type="GO" id="GO:0004519">
    <property type="term" value="F:endonuclease activity"/>
    <property type="evidence" value="ECO:0007669"/>
    <property type="project" value="InterPro"/>
</dbReference>
<dbReference type="GO" id="GO:0005737">
    <property type="term" value="C:cytoplasm"/>
    <property type="evidence" value="ECO:0007669"/>
    <property type="project" value="TreeGrafter"/>
</dbReference>
<organism evidence="7 8">
    <name type="scientific">Candidatus Terrybacteria bacterium RIFCSPHIGHO2_01_FULL_43_35</name>
    <dbReference type="NCBI Taxonomy" id="1802361"/>
    <lineage>
        <taxon>Bacteria</taxon>
        <taxon>Candidatus Terryibacteriota</taxon>
    </lineage>
</organism>
<evidence type="ECO:0000256" key="4">
    <source>
        <dbReference type="ARBA" id="ARBA00022691"/>
    </source>
</evidence>
<evidence type="ECO:0000256" key="3">
    <source>
        <dbReference type="ARBA" id="ARBA00022679"/>
    </source>
</evidence>
<evidence type="ECO:0000259" key="6">
    <source>
        <dbReference type="Pfam" id="PF04471"/>
    </source>
</evidence>
<name>A0A1G2PEY7_9BACT</name>
<evidence type="ECO:0000313" key="8">
    <source>
        <dbReference type="Proteomes" id="UP000178869"/>
    </source>
</evidence>
<dbReference type="Gene3D" id="3.40.50.150">
    <property type="entry name" value="Vaccinia Virus protein VP39"/>
    <property type="match status" value="1"/>
</dbReference>
<dbReference type="AlphaFoldDB" id="A0A1G2PEY7"/>
<dbReference type="EMBL" id="MHSR01000011">
    <property type="protein sequence ID" value="OHA46896.1"/>
    <property type="molecule type" value="Genomic_DNA"/>
</dbReference>
<evidence type="ECO:0000313" key="7">
    <source>
        <dbReference type="EMBL" id="OHA46896.1"/>
    </source>
</evidence>
<sequence>MTKHQLKTSTIYCGDNLEMLKEVPDESVDLIYIDPPFNSNRNYEVFWEDTQEKRAFEDRHGDVQAYITYMRPRAVELYRVLKKTGSFYYHCDWHASHYVKQMLDEIFNFNNFQNEIIWWYRGGGISKKRFGRRHDSIFFYTKGKEWTFNVDEVRTPYSEESLARLKYKARAFRGDKVYDNYQANPLGKHPDDVWDIQPLMPSEKERRGYPTQKPVRLLERIVKVGSNKGDVVLDAFCGCGTTLVAAQKLGRKWVGIDISPTACREMAQRLWDDFRLDEGKDFQLINKLRDEKQLREIPPFEFQNWAVNAFGGIPNRIKVGDYGIDGRLYPIDRGKVKSDERGLFGETDTDYPIQVKQKDKAGRPDIDAFQTAIRRDKRRKGYFISFDFSEDAMKEIRRITKEGEIEIIPVTVKDLLDKSGFEVA</sequence>
<keyword evidence="4" id="KW-0949">S-adenosyl-L-methionine</keyword>
<dbReference type="InterPro" id="IPR007560">
    <property type="entry name" value="Restrct_endonuc_IV_Mrr"/>
</dbReference>
<keyword evidence="3" id="KW-0808">Transferase</keyword>
<dbReference type="GO" id="GO:0003677">
    <property type="term" value="F:DNA binding"/>
    <property type="evidence" value="ECO:0007669"/>
    <property type="project" value="InterPro"/>
</dbReference>
<dbReference type="Pfam" id="PF04471">
    <property type="entry name" value="Mrr_cat"/>
    <property type="match status" value="1"/>
</dbReference>
<dbReference type="InterPro" id="IPR002941">
    <property type="entry name" value="DNA_methylase_N4/N6"/>
</dbReference>
<evidence type="ECO:0000256" key="2">
    <source>
        <dbReference type="ARBA" id="ARBA00022603"/>
    </source>
</evidence>
<evidence type="ECO:0000259" key="5">
    <source>
        <dbReference type="Pfam" id="PF01555"/>
    </source>
</evidence>
<dbReference type="Proteomes" id="UP000178869">
    <property type="component" value="Unassembled WGS sequence"/>
</dbReference>
<comment type="similarity">
    <text evidence="1">Belongs to the N(4)/N(6)-methyltransferase family.</text>
</comment>
<protein>
    <recommendedName>
        <fullName evidence="9">Methyltransferase</fullName>
    </recommendedName>
</protein>
<dbReference type="GO" id="GO:0032259">
    <property type="term" value="P:methylation"/>
    <property type="evidence" value="ECO:0007669"/>
    <property type="project" value="UniProtKB-KW"/>
</dbReference>
<reference evidence="7 8" key="1">
    <citation type="journal article" date="2016" name="Nat. Commun.">
        <title>Thousands of microbial genomes shed light on interconnected biogeochemical processes in an aquifer system.</title>
        <authorList>
            <person name="Anantharaman K."/>
            <person name="Brown C.T."/>
            <person name="Hug L.A."/>
            <person name="Sharon I."/>
            <person name="Castelle C.J."/>
            <person name="Probst A.J."/>
            <person name="Thomas B.C."/>
            <person name="Singh A."/>
            <person name="Wilkins M.J."/>
            <person name="Karaoz U."/>
            <person name="Brodie E.L."/>
            <person name="Williams K.H."/>
            <person name="Hubbard S.S."/>
            <person name="Banfield J.F."/>
        </authorList>
    </citation>
    <scope>NUCLEOTIDE SEQUENCE [LARGE SCALE GENOMIC DNA]</scope>
</reference>
<evidence type="ECO:0000256" key="1">
    <source>
        <dbReference type="ARBA" id="ARBA00006594"/>
    </source>
</evidence>
<dbReference type="PROSITE" id="PS00092">
    <property type="entry name" value="N6_MTASE"/>
    <property type="match status" value="1"/>
</dbReference>
<keyword evidence="2" id="KW-0489">Methyltransferase</keyword>
<gene>
    <name evidence="7" type="ORF">A2828_03160</name>
</gene>
<dbReference type="SUPFAM" id="SSF53335">
    <property type="entry name" value="S-adenosyl-L-methionine-dependent methyltransferases"/>
    <property type="match status" value="1"/>
</dbReference>
<proteinExistence type="inferred from homology"/>
<dbReference type="GO" id="GO:0009307">
    <property type="term" value="P:DNA restriction-modification system"/>
    <property type="evidence" value="ECO:0007669"/>
    <property type="project" value="InterPro"/>
</dbReference>
<accession>A0A1G2PEY7</accession>
<dbReference type="Pfam" id="PF01555">
    <property type="entry name" value="N6_N4_Mtase"/>
    <property type="match status" value="1"/>
</dbReference>
<dbReference type="GO" id="GO:0008170">
    <property type="term" value="F:N-methyltransferase activity"/>
    <property type="evidence" value="ECO:0007669"/>
    <property type="project" value="InterPro"/>
</dbReference>
<feature type="domain" description="DNA methylase N-4/N-6" evidence="5">
    <location>
        <begin position="28"/>
        <end position="266"/>
    </location>
</feature>
<dbReference type="PANTHER" id="PTHR13370:SF24">
    <property type="entry name" value="TYPE III RESTRICTION-MODIFICATION ENZYME STYLTI MOD SUBUNIT"/>
    <property type="match status" value="1"/>
</dbReference>
<dbReference type="InterPro" id="IPR002295">
    <property type="entry name" value="N4/N6-MTase_EcoPI_Mod-like"/>
</dbReference>
<comment type="caution">
    <text evidence="7">The sequence shown here is derived from an EMBL/GenBank/DDBJ whole genome shotgun (WGS) entry which is preliminary data.</text>
</comment>
<dbReference type="InterPro" id="IPR002052">
    <property type="entry name" value="DNA_methylase_N6_adenine_CS"/>
</dbReference>
<dbReference type="InterPro" id="IPR029063">
    <property type="entry name" value="SAM-dependent_MTases_sf"/>
</dbReference>
<dbReference type="PANTHER" id="PTHR13370">
    <property type="entry name" value="RNA METHYLASE-RELATED"/>
    <property type="match status" value="1"/>
</dbReference>